<dbReference type="AlphaFoldDB" id="A0A4Y1RKZ6"/>
<sequence>MEVQSPTSETSSGDKQELPLSNFQKPNLLLQKEKKRRHSAVEDVAEEEGTRVETHNSILSLVSIICVSKMVGDSEENDDCVIADEMIYIPEVRNEKRPKVGMKFDSLDFVYDFYNRYALLAGFSIRRHSSGREKYSKEILRKEFVCCKQGVFKKEEPRAVKRHRGISRCGCKARVVVVKVSGCKQYAFSLVVEGHNHTMTPPERVHFMRSHRHISEPAKLLTKQLGSADIPTHKKMSILEVQSGGMEKIGFTKKDIYNFEYYESSLMKNHDVELVTEYFLAEQKNNRSFYFKIEGDSNDRLTRCFWADATSRRAYGFYGDVVVLDTTFNTNRYGLPFAPMLGVNNHGQTIVLACAFLSKETTESFIWMFEEFKKAMPGGEPKMIITDQDAAMARAIFEVFPTTFHRLCIWHITTKFSDKLPRTAYEEYWKEFKETIWEIDNIDEFEEKWHAIITKSGLTDHPWLSSVFDLRKSWVPAYVKHIFAAGMSSSQRAEGSHAFFKQYISRRNSLMDFITRFQRALSHQRQKELLADHIDAFEKPQCALLLTMDKQMAEIYTKAMFQKFEQELMQSLPCFMELKMDDASKAIYKKTAKSGLVSDSNGNEIKDCENNSLLIKRSRMSRLASDVIEHALMSEEGCELLSNNLNDTRVMLKLLNDGVGPSEVGGSSSQTRYLKDPKRVTHKGSSKRVKGAKEMRMERGIRHCQQCGQTSHDIRRCPRMANTSTSPSNNEESTPINLSDPLFDEFDSMHGPTNFFVSRLVLDLSTLNFDNAHERLSHPFLRKDAIYIRCILRPYIAFYDNMGTIQGNWGQYSGNIQAIGGNIVAK</sequence>
<feature type="domain" description="MULE transposase" evidence="3">
    <location>
        <begin position="321"/>
        <end position="414"/>
    </location>
</feature>
<evidence type="ECO:0000313" key="4">
    <source>
        <dbReference type="EMBL" id="BBH04929.1"/>
    </source>
</evidence>
<evidence type="ECO:0000259" key="3">
    <source>
        <dbReference type="Pfam" id="PF10551"/>
    </source>
</evidence>
<dbReference type="Pfam" id="PF03101">
    <property type="entry name" value="FAR1"/>
    <property type="match status" value="1"/>
</dbReference>
<keyword evidence="4" id="KW-0418">Kinase</keyword>
<reference evidence="4" key="1">
    <citation type="journal article" date="2019" name="Science">
        <title>Mutation of a bHLH transcription factor allowed almond domestication.</title>
        <authorList>
            <person name="Sanchez-Perez R."/>
            <person name="Pavan S."/>
            <person name="Mazzeo R."/>
            <person name="Moldovan C."/>
            <person name="Aiese Cigliano R."/>
            <person name="Del Cueto J."/>
            <person name="Ricciardi F."/>
            <person name="Lotti C."/>
            <person name="Ricciardi L."/>
            <person name="Dicenta F."/>
            <person name="Lopez-Marques R.L."/>
            <person name="Lindberg Moller B."/>
        </authorList>
    </citation>
    <scope>NUCLEOTIDE SEQUENCE</scope>
</reference>
<dbReference type="EMBL" id="AP019302">
    <property type="protein sequence ID" value="BBH04929.1"/>
    <property type="molecule type" value="Genomic_DNA"/>
</dbReference>
<dbReference type="Pfam" id="PF10551">
    <property type="entry name" value="MULE"/>
    <property type="match status" value="1"/>
</dbReference>
<dbReference type="InterPro" id="IPR004330">
    <property type="entry name" value="FAR1_DNA_bnd_dom"/>
</dbReference>
<accession>A0A4Y1RKZ6</accession>
<protein>
    <submittedName>
        <fullName evidence="4">Protein kinase superfamily protein</fullName>
    </submittedName>
</protein>
<feature type="region of interest" description="Disordered" evidence="1">
    <location>
        <begin position="1"/>
        <end position="26"/>
    </location>
</feature>
<dbReference type="GO" id="GO:0016301">
    <property type="term" value="F:kinase activity"/>
    <property type="evidence" value="ECO:0007669"/>
    <property type="project" value="UniProtKB-KW"/>
</dbReference>
<feature type="domain" description="FAR1" evidence="2">
    <location>
        <begin position="112"/>
        <end position="200"/>
    </location>
</feature>
<name>A0A4Y1RKZ6_PRUDU</name>
<dbReference type="InterPro" id="IPR018289">
    <property type="entry name" value="MULE_transposase_dom"/>
</dbReference>
<keyword evidence="4" id="KW-0808">Transferase</keyword>
<proteinExistence type="predicted"/>
<dbReference type="PANTHER" id="PTHR47718">
    <property type="entry name" value="OS01G0519700 PROTEIN"/>
    <property type="match status" value="1"/>
</dbReference>
<evidence type="ECO:0000259" key="2">
    <source>
        <dbReference type="Pfam" id="PF03101"/>
    </source>
</evidence>
<gene>
    <name evidence="4" type="ORF">Prudu_016188</name>
</gene>
<organism evidence="4">
    <name type="scientific">Prunus dulcis</name>
    <name type="common">Almond</name>
    <name type="synonym">Amygdalus dulcis</name>
    <dbReference type="NCBI Taxonomy" id="3755"/>
    <lineage>
        <taxon>Eukaryota</taxon>
        <taxon>Viridiplantae</taxon>
        <taxon>Streptophyta</taxon>
        <taxon>Embryophyta</taxon>
        <taxon>Tracheophyta</taxon>
        <taxon>Spermatophyta</taxon>
        <taxon>Magnoliopsida</taxon>
        <taxon>eudicotyledons</taxon>
        <taxon>Gunneridae</taxon>
        <taxon>Pentapetalae</taxon>
        <taxon>rosids</taxon>
        <taxon>fabids</taxon>
        <taxon>Rosales</taxon>
        <taxon>Rosaceae</taxon>
        <taxon>Amygdaloideae</taxon>
        <taxon>Amygdaleae</taxon>
        <taxon>Prunus</taxon>
    </lineage>
</organism>
<evidence type="ECO:0000256" key="1">
    <source>
        <dbReference type="SAM" id="MobiDB-lite"/>
    </source>
</evidence>
<feature type="compositionally biased region" description="Polar residues" evidence="1">
    <location>
        <begin position="1"/>
        <end position="11"/>
    </location>
</feature>